<dbReference type="EMBL" id="JAIWYP010000009">
    <property type="protein sequence ID" value="KAH3774457.1"/>
    <property type="molecule type" value="Genomic_DNA"/>
</dbReference>
<feature type="region of interest" description="Disordered" evidence="1">
    <location>
        <begin position="49"/>
        <end position="71"/>
    </location>
</feature>
<accession>A0A9D4IJ48</accession>
<evidence type="ECO:0000313" key="3">
    <source>
        <dbReference type="Proteomes" id="UP000828390"/>
    </source>
</evidence>
<organism evidence="2 3">
    <name type="scientific">Dreissena polymorpha</name>
    <name type="common">Zebra mussel</name>
    <name type="synonym">Mytilus polymorpha</name>
    <dbReference type="NCBI Taxonomy" id="45954"/>
    <lineage>
        <taxon>Eukaryota</taxon>
        <taxon>Metazoa</taxon>
        <taxon>Spiralia</taxon>
        <taxon>Lophotrochozoa</taxon>
        <taxon>Mollusca</taxon>
        <taxon>Bivalvia</taxon>
        <taxon>Autobranchia</taxon>
        <taxon>Heteroconchia</taxon>
        <taxon>Euheterodonta</taxon>
        <taxon>Imparidentia</taxon>
        <taxon>Neoheterodontei</taxon>
        <taxon>Myida</taxon>
        <taxon>Dreissenoidea</taxon>
        <taxon>Dreissenidae</taxon>
        <taxon>Dreissena</taxon>
    </lineage>
</organism>
<keyword evidence="3" id="KW-1185">Reference proteome</keyword>
<comment type="caution">
    <text evidence="2">The sequence shown here is derived from an EMBL/GenBank/DDBJ whole genome shotgun (WGS) entry which is preliminary data.</text>
</comment>
<reference evidence="2" key="2">
    <citation type="submission" date="2020-11" db="EMBL/GenBank/DDBJ databases">
        <authorList>
            <person name="McCartney M.A."/>
            <person name="Auch B."/>
            <person name="Kono T."/>
            <person name="Mallez S."/>
            <person name="Becker A."/>
            <person name="Gohl D.M."/>
            <person name="Silverstein K.A.T."/>
            <person name="Koren S."/>
            <person name="Bechman K.B."/>
            <person name="Herman A."/>
            <person name="Abrahante J.E."/>
            <person name="Garbe J."/>
        </authorList>
    </citation>
    <scope>NUCLEOTIDE SEQUENCE</scope>
    <source>
        <strain evidence="2">Duluth1</strain>
        <tissue evidence="2">Whole animal</tissue>
    </source>
</reference>
<reference evidence="2" key="1">
    <citation type="journal article" date="2019" name="bioRxiv">
        <title>The Genome of the Zebra Mussel, Dreissena polymorpha: A Resource for Invasive Species Research.</title>
        <authorList>
            <person name="McCartney M.A."/>
            <person name="Auch B."/>
            <person name="Kono T."/>
            <person name="Mallez S."/>
            <person name="Zhang Y."/>
            <person name="Obille A."/>
            <person name="Becker A."/>
            <person name="Abrahante J.E."/>
            <person name="Garbe J."/>
            <person name="Badalamenti J.P."/>
            <person name="Herman A."/>
            <person name="Mangelson H."/>
            <person name="Liachko I."/>
            <person name="Sullivan S."/>
            <person name="Sone E.D."/>
            <person name="Koren S."/>
            <person name="Silverstein K.A.T."/>
            <person name="Beckman K.B."/>
            <person name="Gohl D.M."/>
        </authorList>
    </citation>
    <scope>NUCLEOTIDE SEQUENCE</scope>
    <source>
        <strain evidence="2">Duluth1</strain>
        <tissue evidence="2">Whole animal</tissue>
    </source>
</reference>
<feature type="compositionally biased region" description="Low complexity" evidence="1">
    <location>
        <begin position="10"/>
        <end position="24"/>
    </location>
</feature>
<name>A0A9D4IJ48_DREPO</name>
<proteinExistence type="predicted"/>
<gene>
    <name evidence="2" type="ORF">DPMN_175839</name>
</gene>
<feature type="region of interest" description="Disordered" evidence="1">
    <location>
        <begin position="1"/>
        <end position="33"/>
    </location>
</feature>
<sequence>MTHASNQNRGSGNQTSTSTQQTNTHALDENHWSRTFYRRYSYQQRIDNSLITTQNKFNELSTPASGGTSTR</sequence>
<protein>
    <submittedName>
        <fullName evidence="2">Uncharacterized protein</fullName>
    </submittedName>
</protein>
<evidence type="ECO:0000256" key="1">
    <source>
        <dbReference type="SAM" id="MobiDB-lite"/>
    </source>
</evidence>
<evidence type="ECO:0000313" key="2">
    <source>
        <dbReference type="EMBL" id="KAH3774457.1"/>
    </source>
</evidence>
<dbReference type="Proteomes" id="UP000828390">
    <property type="component" value="Unassembled WGS sequence"/>
</dbReference>
<dbReference type="AlphaFoldDB" id="A0A9D4IJ48"/>